<evidence type="ECO:0000256" key="6">
    <source>
        <dbReference type="ARBA" id="ARBA00022801"/>
    </source>
</evidence>
<keyword evidence="8 10" id="KW-1133">Transmembrane helix</keyword>
<dbReference type="OrthoDB" id="2146116at2759"/>
<comment type="caution">
    <text evidence="13">The sequence shown here is derived from an EMBL/GenBank/DDBJ whole genome shotgun (WGS) entry which is preliminary data.</text>
</comment>
<keyword evidence="4 10" id="KW-0645">Protease</keyword>
<evidence type="ECO:0000256" key="1">
    <source>
        <dbReference type="ARBA" id="ARBA00000156"/>
    </source>
</evidence>
<feature type="domain" description="Peptidase S54 rhomboid" evidence="12">
    <location>
        <begin position="268"/>
        <end position="406"/>
    </location>
</feature>
<proteinExistence type="inferred from homology"/>
<feature type="transmembrane region" description="Helical" evidence="10">
    <location>
        <begin position="460"/>
        <end position="482"/>
    </location>
</feature>
<evidence type="ECO:0000256" key="10">
    <source>
        <dbReference type="RuleBase" id="RU362115"/>
    </source>
</evidence>
<feature type="compositionally biased region" description="Polar residues" evidence="11">
    <location>
        <begin position="142"/>
        <end position="155"/>
    </location>
</feature>
<evidence type="ECO:0000256" key="2">
    <source>
        <dbReference type="ARBA" id="ARBA00004141"/>
    </source>
</evidence>
<evidence type="ECO:0000256" key="5">
    <source>
        <dbReference type="ARBA" id="ARBA00022692"/>
    </source>
</evidence>
<gene>
    <name evidence="13" type="ORF">G7Y89_g8742</name>
</gene>
<evidence type="ECO:0000313" key="14">
    <source>
        <dbReference type="Proteomes" id="UP000566819"/>
    </source>
</evidence>
<sequence length="511" mass="56584">MASNDYYNPSRPEQSQTPQPYYQSYNPQSHTPAPSLPPYATQPPSRAPSARPSDISPVSPFEAPFDDHVYPMGRPNQGRMDSETTLGADSAYYGQGGGGRQQSTNSFRDDIPLQDHPGVPRKDTGTDHVYDAADPGAPRHLGSNQYIDDNQSSRRSGAGYPAVPKRKRIAWVTYALTIAQVAVFIAEIAKNWTLTGSPIEIHPQFNPMIGPSPYVLINTGARFVACMHTLPEVNNTITWPCPNATANAGICSLGELCGFSNFEPTNPDQWYRFIIPIFLHAGIIHIGFNMLLQMTQGKEMELIIGPIRYFLVYIASGIFGFVLGGNFAATGIASTGASGALFGILALVLLDLLYKWNERLSPWQDFAFIMLDVVISFVLGLLPGLDNFSHIGGFFMGLVLGICILRSPNSLQKRIGQDPPYTPVSQHKIEEENEDTGLTNFAKAPVGFFKGRKPAWWAWWLVRVASLVFVLIVFILLLQNFYIRRQTCSWCKYLSCLNVNNWCSIGNLNFS</sequence>
<evidence type="ECO:0000256" key="8">
    <source>
        <dbReference type="ARBA" id="ARBA00022989"/>
    </source>
</evidence>
<comment type="similarity">
    <text evidence="3 10">Belongs to the peptidase S54 family.</text>
</comment>
<feature type="transmembrane region" description="Helical" evidence="10">
    <location>
        <begin position="270"/>
        <end position="288"/>
    </location>
</feature>
<dbReference type="AlphaFoldDB" id="A0A8H4RI65"/>
<comment type="function">
    <text evidence="10">Serine protease involved in intramembrane proteolysis.</text>
</comment>
<keyword evidence="5 10" id="KW-0812">Transmembrane</keyword>
<dbReference type="GO" id="GO:0006508">
    <property type="term" value="P:proteolysis"/>
    <property type="evidence" value="ECO:0007669"/>
    <property type="project" value="UniProtKB-KW"/>
</dbReference>
<keyword evidence="7 10" id="KW-0720">Serine protease</keyword>
<dbReference type="PANTHER" id="PTHR22936:SF69">
    <property type="entry name" value="RHOMBOID-LIKE PROTEIN"/>
    <property type="match status" value="1"/>
</dbReference>
<feature type="compositionally biased region" description="Low complexity" evidence="11">
    <location>
        <begin position="43"/>
        <end position="53"/>
    </location>
</feature>
<dbReference type="InterPro" id="IPR035952">
    <property type="entry name" value="Rhomboid-like_sf"/>
</dbReference>
<evidence type="ECO:0000256" key="9">
    <source>
        <dbReference type="ARBA" id="ARBA00023136"/>
    </source>
</evidence>
<comment type="subcellular location">
    <subcellularLocation>
        <location evidence="2 10">Membrane</location>
        <topology evidence="2 10">Multi-pass membrane protein</topology>
    </subcellularLocation>
</comment>
<dbReference type="GO" id="GO:0016020">
    <property type="term" value="C:membrane"/>
    <property type="evidence" value="ECO:0007669"/>
    <property type="project" value="UniProtKB-SubCell"/>
</dbReference>
<keyword evidence="14" id="KW-1185">Reference proteome</keyword>
<dbReference type="EC" id="3.4.21.105" evidence="10"/>
<evidence type="ECO:0000256" key="3">
    <source>
        <dbReference type="ARBA" id="ARBA00009045"/>
    </source>
</evidence>
<comment type="catalytic activity">
    <reaction evidence="1 10">
        <text>Cleaves type-1 transmembrane domains using a catalytic dyad composed of serine and histidine that are contributed by different transmembrane domains.</text>
        <dbReference type="EC" id="3.4.21.105"/>
    </reaction>
</comment>
<dbReference type="Gene3D" id="1.20.1540.10">
    <property type="entry name" value="Rhomboid-like"/>
    <property type="match status" value="1"/>
</dbReference>
<dbReference type="Proteomes" id="UP000566819">
    <property type="component" value="Unassembled WGS sequence"/>
</dbReference>
<keyword evidence="6 10" id="KW-0378">Hydrolase</keyword>
<feature type="compositionally biased region" description="Low complexity" evidence="11">
    <location>
        <begin position="14"/>
        <end position="29"/>
    </location>
</feature>
<organism evidence="13 14">
    <name type="scientific">Cudoniella acicularis</name>
    <dbReference type="NCBI Taxonomy" id="354080"/>
    <lineage>
        <taxon>Eukaryota</taxon>
        <taxon>Fungi</taxon>
        <taxon>Dikarya</taxon>
        <taxon>Ascomycota</taxon>
        <taxon>Pezizomycotina</taxon>
        <taxon>Leotiomycetes</taxon>
        <taxon>Helotiales</taxon>
        <taxon>Tricladiaceae</taxon>
        <taxon>Cudoniella</taxon>
    </lineage>
</organism>
<accession>A0A8H4RI65</accession>
<feature type="transmembrane region" description="Helical" evidence="10">
    <location>
        <begin position="169"/>
        <end position="189"/>
    </location>
</feature>
<feature type="compositionally biased region" description="Basic and acidic residues" evidence="11">
    <location>
        <begin position="107"/>
        <end position="131"/>
    </location>
</feature>
<feature type="region of interest" description="Disordered" evidence="11">
    <location>
        <begin position="1"/>
        <end position="160"/>
    </location>
</feature>
<dbReference type="Pfam" id="PF01694">
    <property type="entry name" value="Rhomboid"/>
    <property type="match status" value="1"/>
</dbReference>
<protein>
    <recommendedName>
        <fullName evidence="10">Rhomboid-type serine protease</fullName>
        <ecNumber evidence="10">3.4.21.105</ecNumber>
    </recommendedName>
</protein>
<dbReference type="SUPFAM" id="SSF144091">
    <property type="entry name" value="Rhomboid-like"/>
    <property type="match status" value="1"/>
</dbReference>
<dbReference type="PANTHER" id="PTHR22936">
    <property type="entry name" value="RHOMBOID-RELATED"/>
    <property type="match status" value="1"/>
</dbReference>
<evidence type="ECO:0000259" key="12">
    <source>
        <dbReference type="Pfam" id="PF01694"/>
    </source>
</evidence>
<evidence type="ECO:0000256" key="4">
    <source>
        <dbReference type="ARBA" id="ARBA00022670"/>
    </source>
</evidence>
<feature type="compositionally biased region" description="Polar residues" evidence="11">
    <location>
        <begin position="1"/>
        <end position="13"/>
    </location>
</feature>
<keyword evidence="9 10" id="KW-0472">Membrane</keyword>
<evidence type="ECO:0000313" key="13">
    <source>
        <dbReference type="EMBL" id="KAF4629403.1"/>
    </source>
</evidence>
<reference evidence="13 14" key="1">
    <citation type="submission" date="2020-03" db="EMBL/GenBank/DDBJ databases">
        <title>Draft Genome Sequence of Cudoniella acicularis.</title>
        <authorList>
            <person name="Buettner E."/>
            <person name="Kellner H."/>
        </authorList>
    </citation>
    <scope>NUCLEOTIDE SEQUENCE [LARGE SCALE GENOMIC DNA]</scope>
    <source>
        <strain evidence="13 14">DSM 108380</strain>
    </source>
</reference>
<feature type="transmembrane region" description="Helical" evidence="10">
    <location>
        <begin position="366"/>
        <end position="382"/>
    </location>
</feature>
<comment type="caution">
    <text evidence="10">Lacks conserved residue(s) required for the propagation of feature annotation.</text>
</comment>
<evidence type="ECO:0000256" key="11">
    <source>
        <dbReference type="SAM" id="MobiDB-lite"/>
    </source>
</evidence>
<dbReference type="GO" id="GO:0004252">
    <property type="term" value="F:serine-type endopeptidase activity"/>
    <property type="evidence" value="ECO:0007669"/>
    <property type="project" value="InterPro"/>
</dbReference>
<name>A0A8H4RI65_9HELO</name>
<dbReference type="InterPro" id="IPR022764">
    <property type="entry name" value="Peptidase_S54_rhomboid_dom"/>
</dbReference>
<dbReference type="EMBL" id="JAAMPI010000681">
    <property type="protein sequence ID" value="KAF4629403.1"/>
    <property type="molecule type" value="Genomic_DNA"/>
</dbReference>
<feature type="transmembrane region" description="Helical" evidence="10">
    <location>
        <begin position="309"/>
        <end position="329"/>
    </location>
</feature>
<dbReference type="InterPro" id="IPR002610">
    <property type="entry name" value="Peptidase_S54_rhomboid-like"/>
</dbReference>
<evidence type="ECO:0000256" key="7">
    <source>
        <dbReference type="ARBA" id="ARBA00022825"/>
    </source>
</evidence>
<feature type="transmembrane region" description="Helical" evidence="10">
    <location>
        <begin position="335"/>
        <end position="354"/>
    </location>
</feature>